<evidence type="ECO:0000313" key="1">
    <source>
        <dbReference type="EMBL" id="KHS56122.1"/>
    </source>
</evidence>
<protein>
    <submittedName>
        <fullName evidence="1">Uncharacterized protein</fullName>
    </submittedName>
</protein>
<proteinExistence type="predicted"/>
<keyword evidence="2" id="KW-1185">Reference proteome</keyword>
<evidence type="ECO:0000313" key="2">
    <source>
        <dbReference type="Proteomes" id="UP000031189"/>
    </source>
</evidence>
<name>A0A0B3W1G8_9FIRM</name>
<comment type="caution">
    <text evidence="1">The sequence shown here is derived from an EMBL/GenBank/DDBJ whole genome shotgun (WGS) entry which is preliminary data.</text>
</comment>
<gene>
    <name evidence="1" type="ORF">QX51_15225</name>
</gene>
<organism evidence="1 2">
    <name type="scientific">Terrisporobacter othiniensis</name>
    <dbReference type="NCBI Taxonomy" id="1577792"/>
    <lineage>
        <taxon>Bacteria</taxon>
        <taxon>Bacillati</taxon>
        <taxon>Bacillota</taxon>
        <taxon>Clostridia</taxon>
        <taxon>Peptostreptococcales</taxon>
        <taxon>Peptostreptococcaceae</taxon>
        <taxon>Terrisporobacter</taxon>
    </lineage>
</organism>
<dbReference type="STRING" id="1577792.QX51_15225"/>
<accession>A0A0B3W1G8</accession>
<sequence length="125" mass="14003">MKNSAIRIDKCVNVQIDNVKTTGFDNAIYATDTKELSATNINATKDSNNFDELICSFNELIKESPFDSEIIIQANEVALEIKKGNKESNKVSKFIDSIEKIYNFIDKSGSLAKIILSISKFIENM</sequence>
<dbReference type="AlphaFoldDB" id="A0A0B3W1G8"/>
<dbReference type="RefSeq" id="WP_039680751.1">
    <property type="nucleotide sequence ID" value="NZ_JWHR01000121.1"/>
</dbReference>
<reference evidence="1 2" key="1">
    <citation type="submission" date="2014-12" db="EMBL/GenBank/DDBJ databases">
        <title>Draft genome sequence of Terrisporobacter sp. 08-306576, isolated from the blood culture of a bacteremia patient.</title>
        <authorList>
            <person name="Lund L.C."/>
            <person name="Sydenham T.V."/>
            <person name="Hogh S.V."/>
            <person name="Skov M.N."/>
            <person name="Kemp M."/>
            <person name="Justesen U.S."/>
        </authorList>
    </citation>
    <scope>NUCLEOTIDE SEQUENCE [LARGE SCALE GENOMIC DNA]</scope>
    <source>
        <strain evidence="1 2">08-306576</strain>
    </source>
</reference>
<dbReference type="Proteomes" id="UP000031189">
    <property type="component" value="Unassembled WGS sequence"/>
</dbReference>
<dbReference type="EMBL" id="JWHR01000121">
    <property type="protein sequence ID" value="KHS56122.1"/>
    <property type="molecule type" value="Genomic_DNA"/>
</dbReference>